<dbReference type="InterPro" id="IPR015425">
    <property type="entry name" value="FH2_Formin"/>
</dbReference>
<name>A0AAV6SJW2_SOLSE</name>
<dbReference type="PANTHER" id="PTHR45691">
    <property type="entry name" value="PROTEIN DIAPHANOUS"/>
    <property type="match status" value="1"/>
</dbReference>
<feature type="compositionally biased region" description="Pro residues" evidence="2">
    <location>
        <begin position="577"/>
        <end position="617"/>
    </location>
</feature>
<feature type="region of interest" description="Disordered" evidence="2">
    <location>
        <begin position="1"/>
        <end position="73"/>
    </location>
</feature>
<feature type="region of interest" description="Disordered" evidence="2">
    <location>
        <begin position="1248"/>
        <end position="1277"/>
    </location>
</feature>
<dbReference type="InterPro" id="IPR014767">
    <property type="entry name" value="DAD_dom"/>
</dbReference>
<feature type="domain" description="GBD/FH3" evidence="4">
    <location>
        <begin position="83"/>
        <end position="453"/>
    </location>
</feature>
<dbReference type="InterPro" id="IPR051412">
    <property type="entry name" value="Formin_Homology_Diaphanous_sf"/>
</dbReference>
<keyword evidence="1" id="KW-0175">Coiled coil</keyword>
<dbReference type="SMART" id="SM01140">
    <property type="entry name" value="Drf_GBD"/>
    <property type="match status" value="1"/>
</dbReference>
<evidence type="ECO:0000313" key="7">
    <source>
        <dbReference type="Proteomes" id="UP000693946"/>
    </source>
</evidence>
<proteinExistence type="predicted"/>
<dbReference type="InterPro" id="IPR014768">
    <property type="entry name" value="GBD/FH3_dom"/>
</dbReference>
<evidence type="ECO:0000313" key="6">
    <source>
        <dbReference type="EMBL" id="KAG7517369.1"/>
    </source>
</evidence>
<feature type="domain" description="FH2" evidence="5">
    <location>
        <begin position="754"/>
        <end position="1171"/>
    </location>
</feature>
<feature type="coiled-coil region" evidence="1">
    <location>
        <begin position="1141"/>
        <end position="1189"/>
    </location>
</feature>
<feature type="domain" description="DAD" evidence="3">
    <location>
        <begin position="1193"/>
        <end position="1221"/>
    </location>
</feature>
<dbReference type="SMART" id="SM01139">
    <property type="entry name" value="Drf_FH3"/>
    <property type="match status" value="1"/>
</dbReference>
<feature type="compositionally biased region" description="Basic and acidic residues" evidence="2">
    <location>
        <begin position="23"/>
        <end position="32"/>
    </location>
</feature>
<dbReference type="Proteomes" id="UP000693946">
    <property type="component" value="Linkage Group LG12"/>
</dbReference>
<dbReference type="PROSITE" id="PS51444">
    <property type="entry name" value="FH2"/>
    <property type="match status" value="1"/>
</dbReference>
<dbReference type="Pfam" id="PF06371">
    <property type="entry name" value="Drf_GBD"/>
    <property type="match status" value="1"/>
</dbReference>
<dbReference type="FunFam" id="1.20.58.630:FF:000001">
    <property type="entry name" value="Diaphanous related formin 1"/>
    <property type="match status" value="1"/>
</dbReference>
<dbReference type="GO" id="GO:0031267">
    <property type="term" value="F:small GTPase binding"/>
    <property type="evidence" value="ECO:0007669"/>
    <property type="project" value="InterPro"/>
</dbReference>
<dbReference type="GO" id="GO:0003779">
    <property type="term" value="F:actin binding"/>
    <property type="evidence" value="ECO:0007669"/>
    <property type="project" value="InterPro"/>
</dbReference>
<dbReference type="PROSITE" id="PS51232">
    <property type="entry name" value="GBD_FH3"/>
    <property type="match status" value="1"/>
</dbReference>
<dbReference type="PROSITE" id="PS51231">
    <property type="entry name" value="DAD"/>
    <property type="match status" value="1"/>
</dbReference>
<accession>A0AAV6SJW2</accession>
<dbReference type="PANTHER" id="PTHR45691:SF4">
    <property type="entry name" value="PROTEIN DIAPHANOUS HOMOLOG 1"/>
    <property type="match status" value="1"/>
</dbReference>
<dbReference type="InterPro" id="IPR010473">
    <property type="entry name" value="GTPase-bd"/>
</dbReference>
<dbReference type="EMBL" id="JAGKHQ010000004">
    <property type="protein sequence ID" value="KAG7517369.1"/>
    <property type="molecule type" value="Genomic_DNA"/>
</dbReference>
<evidence type="ECO:0000259" key="3">
    <source>
        <dbReference type="PROSITE" id="PS51231"/>
    </source>
</evidence>
<protein>
    <submittedName>
        <fullName evidence="6">Diaphanous-like 1 isoform X1</fullName>
    </submittedName>
</protein>
<feature type="region of interest" description="Disordered" evidence="2">
    <location>
        <begin position="577"/>
        <end position="752"/>
    </location>
</feature>
<organism evidence="6 7">
    <name type="scientific">Solea senegalensis</name>
    <name type="common">Senegalese sole</name>
    <dbReference type="NCBI Taxonomy" id="28829"/>
    <lineage>
        <taxon>Eukaryota</taxon>
        <taxon>Metazoa</taxon>
        <taxon>Chordata</taxon>
        <taxon>Craniata</taxon>
        <taxon>Vertebrata</taxon>
        <taxon>Euteleostomi</taxon>
        <taxon>Actinopterygii</taxon>
        <taxon>Neopterygii</taxon>
        <taxon>Teleostei</taxon>
        <taxon>Neoteleostei</taxon>
        <taxon>Acanthomorphata</taxon>
        <taxon>Carangaria</taxon>
        <taxon>Pleuronectiformes</taxon>
        <taxon>Pleuronectoidei</taxon>
        <taxon>Soleidae</taxon>
        <taxon>Solea</taxon>
    </lineage>
</organism>
<reference evidence="6 7" key="1">
    <citation type="journal article" date="2021" name="Sci. Rep.">
        <title>Chromosome anchoring in Senegalese sole (Solea senegalensis) reveals sex-associated markers and genome rearrangements in flatfish.</title>
        <authorList>
            <person name="Guerrero-Cozar I."/>
            <person name="Gomez-Garrido J."/>
            <person name="Berbel C."/>
            <person name="Martinez-Blanch J.F."/>
            <person name="Alioto T."/>
            <person name="Claros M.G."/>
            <person name="Gagnaire P.A."/>
            <person name="Manchado M."/>
        </authorList>
    </citation>
    <scope>NUCLEOTIDE SEQUENCE [LARGE SCALE GENOMIC DNA]</scope>
    <source>
        <strain evidence="6">Sse05_10M</strain>
    </source>
</reference>
<evidence type="ECO:0000256" key="1">
    <source>
        <dbReference type="SAM" id="Coils"/>
    </source>
</evidence>
<feature type="region of interest" description="Disordered" evidence="2">
    <location>
        <begin position="522"/>
        <end position="542"/>
    </location>
</feature>
<dbReference type="Pfam" id="PF02181">
    <property type="entry name" value="FH2"/>
    <property type="match status" value="1"/>
</dbReference>
<dbReference type="AlphaFoldDB" id="A0AAV6SJW2"/>
<dbReference type="GO" id="GO:0030041">
    <property type="term" value="P:actin filament polymerization"/>
    <property type="evidence" value="ECO:0007669"/>
    <property type="project" value="TreeGrafter"/>
</dbReference>
<keyword evidence="7" id="KW-1185">Reference proteome</keyword>
<comment type="caution">
    <text evidence="6">The sequence shown here is derived from an EMBL/GenBank/DDBJ whole genome shotgun (WGS) entry which is preliminary data.</text>
</comment>
<dbReference type="SMART" id="SM00498">
    <property type="entry name" value="FH2"/>
    <property type="match status" value="1"/>
</dbReference>
<dbReference type="GO" id="GO:0005884">
    <property type="term" value="C:actin filament"/>
    <property type="evidence" value="ECO:0007669"/>
    <property type="project" value="TreeGrafter"/>
</dbReference>
<dbReference type="InterPro" id="IPR010472">
    <property type="entry name" value="FH3_dom"/>
</dbReference>
<evidence type="ECO:0000259" key="4">
    <source>
        <dbReference type="PROSITE" id="PS51232"/>
    </source>
</evidence>
<feature type="compositionally biased region" description="Polar residues" evidence="2">
    <location>
        <begin position="527"/>
        <end position="542"/>
    </location>
</feature>
<dbReference type="FunFam" id="1.10.238.150:FF:000002">
    <property type="entry name" value="protein diaphanous homolog 2 isoform X2"/>
    <property type="match status" value="1"/>
</dbReference>
<evidence type="ECO:0000259" key="5">
    <source>
        <dbReference type="PROSITE" id="PS51444"/>
    </source>
</evidence>
<feature type="compositionally biased region" description="Polar residues" evidence="2">
    <location>
        <begin position="63"/>
        <end position="73"/>
    </location>
</feature>
<feature type="compositionally biased region" description="Basic and acidic residues" evidence="2">
    <location>
        <begin position="40"/>
        <end position="61"/>
    </location>
</feature>
<sequence length="1277" mass="142891">MDPHTGNSASAAGPKKDKKSKKNYKEEDGDGKKKFKLKRLIPDELERFTSMRMKKDKEKPGHTQGQRHSSAASYEISAQSAILHDHSDEYVLELFEQMLVDMNLNDEKQQPLRAKDIMIKREMVSQYLHTSKAGQNQKESSKSAMMYIQELKSDYRDTQLLSCLESLRVSLNNNPVSWVQNFGDEGLALLLSLLRRLQEEKDEYPMMGVKCQHEIIRCLKAFMNNKYGLKSMLESDDGIPLLVRAINPTVPHMMVDAVKLLSAISILEHPENLHERVLEAMTEEAEKRDIERFQPLLTGMNNPNIALKGGCMQLINALISRGEELDFRIHIRSELLRLGLRDLLMEVRKIENEELRVQLTVFDEQAEDDSEDLKVRLDDIRIEMEYPSTGKNYCKEVFEILVNTVKDSKAENHFLSLMQHLLLIRNDYLARPQYYKVIDECIAQIVLHRNGADPDFKCRNLSLNVEGLIDNMVDQTKVETSEAKAAELEKKLDAELTSRHELQVELKKLEGDYEQKLRDLGQEKEQLASSKQEQEMENQGLQQQLSTLKQQIEQLSKDLEEAKTKVVTVTVPVPTPGFPPPPPAPPLPGQSVGVPPPPPPLPCHAAIPSPPPPPPLPGQTGIYIPPPPPLPGMPGPPPAPPLPGMPAPPPPPPLPGMPGPPPPPPLPGMPGPPPPPPLPGMPGPPPPPPLPGMPGPPPPPPLPGMAGPPPPPPLPGGPGIPPPPPGPGMPPPPPFGMGGWGAPAPPSLPFGLQPKKDYKPEVQLKRANWSKIEPKDLSESSFWTKVKEERFEKDELFAKLTLSFSSQTKKVFFLLSTSLAKKEQDGGDEKKQVQKKKVKELKVLDTKSAQNLSIFLGSFRLPYEEIKNAILEVNEKILTESLVQNLVKQLPAPEQLSVLGDMKDEYDDLAESEQFGVVMSTVNQLMPRLQAILFKLQFEEQLNNIKPDVVSVTAACEELRGSQNFSTLLQIILLLGNYMNAGSRNGKAFGFSISYLCKLRDTKSSDQKQTLLHFLADVCQEQFPDIMTFPDELIHVEKASRVSAETVQKNVELMGRQVRDLEGLLKKFPPPQSDKDLFVEKMSISCFSCLYSFIVSAHEQHEKLDLMHKNMEKQYVDLGDYFVFDPSKISVEELFGDLNTFKNMFQQAVKENQKRKEAEEKIKRAKLAREKAEREKEEKGKRNQLLDINAEGDETGIMDGLLEALQSGAAFRRKRGPRQAANHRRAGHAVTNILAKELMQEDTSSCKLPIKKTKMDEKEEPNVEGAESVEVASSRSN</sequence>
<evidence type="ECO:0000256" key="2">
    <source>
        <dbReference type="SAM" id="MobiDB-lite"/>
    </source>
</evidence>
<dbReference type="Pfam" id="PF06367">
    <property type="entry name" value="Drf_FH3"/>
    <property type="match status" value="1"/>
</dbReference>
<feature type="compositionally biased region" description="Pro residues" evidence="2">
    <location>
        <begin position="624"/>
        <end position="735"/>
    </location>
</feature>
<gene>
    <name evidence="6" type="ORF">JOB18_005912</name>
</gene>